<dbReference type="Ensembl" id="ENSFCTT00005042215.1">
    <property type="protein sequence ID" value="ENSFCTP00005030007.1"/>
    <property type="gene ID" value="ENSFCTG00005014774.1"/>
</dbReference>
<evidence type="ECO:0000256" key="1">
    <source>
        <dbReference type="ARBA" id="ARBA00004401"/>
    </source>
</evidence>
<sequence length="257" mass="29259">CLQRSSHPLQGIQTLLGCFLFFRAGIFLHKPELSRRPSCLQISAQVCVFQAPRAKGVGSGSQDPAGSTGVYLPIIQFTDYLPSKKHSTKVKRNRAFSFIITCFILILNGIIIYVVVTRRKPHQIPPECLEAACPENWIGFQRKCFYFSDDIKNWTFSQRFCVSHGADLVQIETVQELGFLLRYKGPSDHWIGLSREEGQPWKWINGTEWTSCFPIRGGGECAYLNDNGASSARHYTERKWICAKEDTYSKIRRQNAT</sequence>
<evidence type="ECO:0000313" key="6">
    <source>
        <dbReference type="Proteomes" id="UP000823872"/>
    </source>
</evidence>
<reference evidence="5" key="2">
    <citation type="submission" date="2025-08" db="UniProtKB">
        <authorList>
            <consortium name="Ensembl"/>
        </authorList>
    </citation>
    <scope>IDENTIFICATION</scope>
    <source>
        <strain evidence="5">breed Abyssinian</strain>
    </source>
</reference>
<protein>
    <recommendedName>
        <fullName evidence="4">C-type lectin domain-containing protein</fullName>
    </recommendedName>
</protein>
<dbReference type="Proteomes" id="UP000823872">
    <property type="component" value="Chromosome B4"/>
</dbReference>
<dbReference type="InterPro" id="IPR050828">
    <property type="entry name" value="C-type_lectin/matrix_domain"/>
</dbReference>
<keyword evidence="2" id="KW-0430">Lectin</keyword>
<dbReference type="InterPro" id="IPR001304">
    <property type="entry name" value="C-type_lectin-like"/>
</dbReference>
<dbReference type="SUPFAM" id="SSF56436">
    <property type="entry name" value="C-type lectin-like"/>
    <property type="match status" value="1"/>
</dbReference>
<name>A0ABI7Y7F5_FELCA</name>
<organism evidence="5 6">
    <name type="scientific">Felis catus</name>
    <name type="common">Cat</name>
    <name type="synonym">Felis silvestris catus</name>
    <dbReference type="NCBI Taxonomy" id="9685"/>
    <lineage>
        <taxon>Eukaryota</taxon>
        <taxon>Metazoa</taxon>
        <taxon>Chordata</taxon>
        <taxon>Craniata</taxon>
        <taxon>Vertebrata</taxon>
        <taxon>Euteleostomi</taxon>
        <taxon>Mammalia</taxon>
        <taxon>Eutheria</taxon>
        <taxon>Laurasiatheria</taxon>
        <taxon>Carnivora</taxon>
        <taxon>Feliformia</taxon>
        <taxon>Felidae</taxon>
        <taxon>Felinae</taxon>
        <taxon>Felis</taxon>
    </lineage>
</organism>
<dbReference type="InterPro" id="IPR016186">
    <property type="entry name" value="C-type_lectin-like/link_sf"/>
</dbReference>
<keyword evidence="3" id="KW-1133">Transmembrane helix</keyword>
<dbReference type="InterPro" id="IPR016187">
    <property type="entry name" value="CTDL_fold"/>
</dbReference>
<dbReference type="Pfam" id="PF00059">
    <property type="entry name" value="Lectin_C"/>
    <property type="match status" value="1"/>
</dbReference>
<dbReference type="PANTHER" id="PTHR45710">
    <property type="entry name" value="C-TYPE LECTIN DOMAIN-CONTAINING PROTEIN 180"/>
    <property type="match status" value="1"/>
</dbReference>
<reference evidence="5" key="3">
    <citation type="submission" date="2025-09" db="UniProtKB">
        <authorList>
            <consortium name="Ensembl"/>
        </authorList>
    </citation>
    <scope>IDENTIFICATION</scope>
    <source>
        <strain evidence="5">breed Abyssinian</strain>
    </source>
</reference>
<keyword evidence="3" id="KW-0812">Transmembrane</keyword>
<feature type="transmembrane region" description="Helical" evidence="3">
    <location>
        <begin position="95"/>
        <end position="116"/>
    </location>
</feature>
<evidence type="ECO:0000259" key="4">
    <source>
        <dbReference type="PROSITE" id="PS50041"/>
    </source>
</evidence>
<dbReference type="GeneTree" id="ENSGT00940000155319"/>
<dbReference type="SMART" id="SM00034">
    <property type="entry name" value="CLECT"/>
    <property type="match status" value="1"/>
</dbReference>
<feature type="transmembrane region" description="Helical" evidence="3">
    <location>
        <begin position="12"/>
        <end position="28"/>
    </location>
</feature>
<comment type="subcellular location">
    <subcellularLocation>
        <location evidence="1">Cell membrane</location>
        <topology evidence="1">Single-pass type II membrane protein</topology>
    </subcellularLocation>
</comment>
<proteinExistence type="predicted"/>
<evidence type="ECO:0000313" key="5">
    <source>
        <dbReference type="Ensembl" id="ENSFCTP00005030007.1"/>
    </source>
</evidence>
<dbReference type="Gene3D" id="3.10.100.10">
    <property type="entry name" value="Mannose-Binding Protein A, subunit A"/>
    <property type="match status" value="1"/>
</dbReference>
<gene>
    <name evidence="5" type="primary">TIMP2</name>
</gene>
<dbReference type="CDD" id="cd03593">
    <property type="entry name" value="CLECT_NK_receptors_like"/>
    <property type="match status" value="1"/>
</dbReference>
<keyword evidence="6" id="KW-1185">Reference proteome</keyword>
<evidence type="ECO:0000256" key="3">
    <source>
        <dbReference type="SAM" id="Phobius"/>
    </source>
</evidence>
<dbReference type="InterPro" id="IPR033992">
    <property type="entry name" value="NKR-like_CTLD"/>
</dbReference>
<keyword evidence="3" id="KW-0472">Membrane</keyword>
<reference evidence="5 6" key="1">
    <citation type="submission" date="2021-02" db="EMBL/GenBank/DDBJ databases">
        <title>Safari Cat Assemblies.</title>
        <authorList>
            <person name="Bredemeyer K.R."/>
            <person name="Murphy W.J."/>
        </authorList>
    </citation>
    <scope>NUCLEOTIDE SEQUENCE [LARGE SCALE GENOMIC DNA]</scope>
</reference>
<evidence type="ECO:0000256" key="2">
    <source>
        <dbReference type="ARBA" id="ARBA00022734"/>
    </source>
</evidence>
<feature type="domain" description="C-type lectin" evidence="4">
    <location>
        <begin position="140"/>
        <end position="243"/>
    </location>
</feature>
<dbReference type="PANTHER" id="PTHR45710:SF35">
    <property type="entry name" value="C-TYPE LECTIN DOMAIN FAMILY 2 MEMBER D"/>
    <property type="match status" value="1"/>
</dbReference>
<dbReference type="PROSITE" id="PS50041">
    <property type="entry name" value="C_TYPE_LECTIN_2"/>
    <property type="match status" value="1"/>
</dbReference>
<accession>A0ABI7Y7F5</accession>